<keyword evidence="3" id="KW-1185">Reference proteome</keyword>
<dbReference type="EMBL" id="VSWC01000144">
    <property type="protein sequence ID" value="KAA1078341.1"/>
    <property type="molecule type" value="Genomic_DNA"/>
</dbReference>
<evidence type="ECO:0000313" key="4">
    <source>
        <dbReference type="Proteomes" id="UP000325313"/>
    </source>
</evidence>
<evidence type="ECO:0000313" key="1">
    <source>
        <dbReference type="EMBL" id="KAA1078341.1"/>
    </source>
</evidence>
<gene>
    <name evidence="1" type="ORF">PGT21_033811</name>
    <name evidence="2" type="ORF">PGTUg99_035335</name>
</gene>
<evidence type="ECO:0000313" key="2">
    <source>
        <dbReference type="EMBL" id="KAA1109803.1"/>
    </source>
</evidence>
<reference evidence="3 4" key="1">
    <citation type="submission" date="2019-05" db="EMBL/GenBank/DDBJ databases">
        <title>Emergence of the Ug99 lineage of the wheat stem rust pathogen through somatic hybridization.</title>
        <authorList>
            <person name="Li F."/>
            <person name="Upadhyaya N.M."/>
            <person name="Sperschneider J."/>
            <person name="Matny O."/>
            <person name="Nguyen-Phuc H."/>
            <person name="Mago R."/>
            <person name="Raley C."/>
            <person name="Miller M.E."/>
            <person name="Silverstein K.A.T."/>
            <person name="Henningsen E."/>
            <person name="Hirsch C.D."/>
            <person name="Visser B."/>
            <person name="Pretorius Z.A."/>
            <person name="Steffenson B.J."/>
            <person name="Schwessinger B."/>
            <person name="Dodds P.N."/>
            <person name="Figueroa M."/>
        </authorList>
    </citation>
    <scope>NUCLEOTIDE SEQUENCE [LARGE SCALE GENOMIC DNA]</scope>
    <source>
        <strain evidence="1">21-0</strain>
        <strain evidence="2 4">Ug99</strain>
    </source>
</reference>
<accession>A0A5B0QA15</accession>
<name>A0A5B0QA15_PUCGR</name>
<dbReference type="EMBL" id="VDEP01000304">
    <property type="protein sequence ID" value="KAA1109803.1"/>
    <property type="molecule type" value="Genomic_DNA"/>
</dbReference>
<comment type="caution">
    <text evidence="2">The sequence shown here is derived from an EMBL/GenBank/DDBJ whole genome shotgun (WGS) entry which is preliminary data.</text>
</comment>
<dbReference type="OrthoDB" id="2495409at2759"/>
<dbReference type="Proteomes" id="UP000324748">
    <property type="component" value="Unassembled WGS sequence"/>
</dbReference>
<evidence type="ECO:0000313" key="3">
    <source>
        <dbReference type="Proteomes" id="UP000324748"/>
    </source>
</evidence>
<dbReference type="Proteomes" id="UP000325313">
    <property type="component" value="Unassembled WGS sequence"/>
</dbReference>
<dbReference type="AlphaFoldDB" id="A0A5B0QA15"/>
<sequence length="353" mass="40878">MPKQTTNFRLNGKPSSIRVQNKHSSTWLPSSNSAFSQSVYDFIKLLIDHKQLPQPVTDDQLAAAEALEKHRLQDQTCFFNFDLSSDQSELAGKKKSISTKYKLLFLDDIKNMNLTHHNFDYAETASSTWNTILMKLLCKHWLHAHSQNAFDSYPINVKHLEPENLYGVILRWFNGKKVFFARKKPEDPTKKAMQRRNWSTRKTLRDRRVASLEVLGINPECCKPFEEPLCHSDTEELEDMTLRKVKLPWRSPALAALCEVADRVTIQRMCPAKKDRRLLETRRRPAQSTNDQAKVPMNLCGDSYDGEFFKFLPEPEQKHLTRTPPSGLADFYCKVVQEHPHLFDSPVFSVLSR</sequence>
<organism evidence="2 4">
    <name type="scientific">Puccinia graminis f. sp. tritici</name>
    <dbReference type="NCBI Taxonomy" id="56615"/>
    <lineage>
        <taxon>Eukaryota</taxon>
        <taxon>Fungi</taxon>
        <taxon>Dikarya</taxon>
        <taxon>Basidiomycota</taxon>
        <taxon>Pucciniomycotina</taxon>
        <taxon>Pucciniomycetes</taxon>
        <taxon>Pucciniales</taxon>
        <taxon>Pucciniaceae</taxon>
        <taxon>Puccinia</taxon>
    </lineage>
</organism>
<proteinExistence type="predicted"/>
<protein>
    <submittedName>
        <fullName evidence="2">Uncharacterized protein</fullName>
    </submittedName>
</protein>